<dbReference type="SUPFAM" id="SSF56601">
    <property type="entry name" value="beta-lactamase/transpeptidase-like"/>
    <property type="match status" value="1"/>
</dbReference>
<organism evidence="2 3">
    <name type="scientific">Pedobacter lusitanus</name>
    <dbReference type="NCBI Taxonomy" id="1503925"/>
    <lineage>
        <taxon>Bacteria</taxon>
        <taxon>Pseudomonadati</taxon>
        <taxon>Bacteroidota</taxon>
        <taxon>Sphingobacteriia</taxon>
        <taxon>Sphingobacteriales</taxon>
        <taxon>Sphingobacteriaceae</taxon>
        <taxon>Pedobacter</taxon>
    </lineage>
</organism>
<comment type="caution">
    <text evidence="2">The sequence shown here is derived from an EMBL/GenBank/DDBJ whole genome shotgun (WGS) entry which is preliminary data.</text>
</comment>
<feature type="domain" description="Beta-lactamase-related" evidence="1">
    <location>
        <begin position="21"/>
        <end position="308"/>
    </location>
</feature>
<dbReference type="PANTHER" id="PTHR46825">
    <property type="entry name" value="D-ALANYL-D-ALANINE-CARBOXYPEPTIDASE/ENDOPEPTIDASE AMPH"/>
    <property type="match status" value="1"/>
</dbReference>
<dbReference type="Proteomes" id="UP000032049">
    <property type="component" value="Unassembled WGS sequence"/>
</dbReference>
<dbReference type="EMBL" id="JXRA01000116">
    <property type="protein sequence ID" value="KIO75064.1"/>
    <property type="molecule type" value="Genomic_DNA"/>
</dbReference>
<name>A0A0D0FRG7_9SPHI</name>
<gene>
    <name evidence="2" type="ORF">TH53_22700</name>
</gene>
<sequence>MVANGQSQKDVKLFIAGLDSIRKALKIPAMSVAVKTGNIMRYENGMGYADLEKKIPATSKTVFRVTSVTKTFTSTLVMKLVEDNKLQLDTPVIRYGVDLGNDKITIKNLITHTSEGIPGNTFQYNGYRYGRLGQVLERVTGLPFEELLMDNILISARMTSSAPAISIDKYNQFLQRRPSIKAYFDTVFNHLAKPYAINSEGKVIPTQYLNEFGAFGGLATTAGDLIKYSEAIDQHQFIRAKTQALVFTANLTNRGTKTPYGLGWFVQNYQGINYYWHYGQTQGESALFIKVPQLKITLAVLCNSDKLSQPFPLGDGDLFTSPVAELFYRCFIARGRKPDRLFKNKEMVAQATMALFNRDTTKALHIYQRYAGENITSPIPKGVFIAAISKVGINADSVKQFTLVTPAKIRVFGVGENCSPDLKYWCDYGWIEDYSGKIIWNMQGQPASSAGGAAKNQKVDQVISLPAGKYKLRFKSDSGHAFNSWDSLPPDNFFWGILLFKVAVN</sequence>
<dbReference type="STRING" id="1503925.TH53_22700"/>
<dbReference type="AlphaFoldDB" id="A0A0D0FRG7"/>
<reference evidence="2 3" key="1">
    <citation type="submission" date="2015-01" db="EMBL/GenBank/DDBJ databases">
        <title>Draft genome sequence of Pedobacter sp. NL19 isolated from sludge of an effluent treatment pond in an abandoned uranium mine.</title>
        <authorList>
            <person name="Santos T."/>
            <person name="Caetano T."/>
            <person name="Covas C."/>
            <person name="Cruz A."/>
            <person name="Mendo S."/>
        </authorList>
    </citation>
    <scope>NUCLEOTIDE SEQUENCE [LARGE SCALE GENOMIC DNA]</scope>
    <source>
        <strain evidence="2 3">NL19</strain>
    </source>
</reference>
<protein>
    <recommendedName>
        <fullName evidence="1">Beta-lactamase-related domain-containing protein</fullName>
    </recommendedName>
</protein>
<dbReference type="Pfam" id="PF00144">
    <property type="entry name" value="Beta-lactamase"/>
    <property type="match status" value="1"/>
</dbReference>
<accession>A0A0D0FRG7</accession>
<evidence type="ECO:0000313" key="2">
    <source>
        <dbReference type="EMBL" id="KIO75064.1"/>
    </source>
</evidence>
<evidence type="ECO:0000313" key="3">
    <source>
        <dbReference type="Proteomes" id="UP000032049"/>
    </source>
</evidence>
<dbReference type="InterPro" id="IPR050491">
    <property type="entry name" value="AmpC-like"/>
</dbReference>
<dbReference type="Gene3D" id="3.40.710.10">
    <property type="entry name" value="DD-peptidase/beta-lactamase superfamily"/>
    <property type="match status" value="2"/>
</dbReference>
<dbReference type="PANTHER" id="PTHR46825:SF9">
    <property type="entry name" value="BETA-LACTAMASE-RELATED DOMAIN-CONTAINING PROTEIN"/>
    <property type="match status" value="1"/>
</dbReference>
<proteinExistence type="predicted"/>
<dbReference type="InterPro" id="IPR001466">
    <property type="entry name" value="Beta-lactam-related"/>
</dbReference>
<keyword evidence="3" id="KW-1185">Reference proteome</keyword>
<dbReference type="InterPro" id="IPR012338">
    <property type="entry name" value="Beta-lactam/transpept-like"/>
</dbReference>
<evidence type="ECO:0000259" key="1">
    <source>
        <dbReference type="Pfam" id="PF00144"/>
    </source>
</evidence>